<gene>
    <name evidence="1" type="ORF">Daus18300_006327</name>
</gene>
<proteinExistence type="predicted"/>
<comment type="caution">
    <text evidence="1">The sequence shown here is derived from an EMBL/GenBank/DDBJ whole genome shotgun (WGS) entry which is preliminary data.</text>
</comment>
<sequence>MPPASWCSITLTQQRTSAVGAHMRLRLGSFLSCLVEANFWCSTGAGASSFGRSVRWKNIVHSRQSPVSQAIYELGYWLEEWERDAAEVVDRLEKMQKDVLALYQKGEASINDINEEGKNHLQYFVRLLIRLRVYELLTSEVVSVVMPMVQLYVEMGLTCDERDRFFIYTSINHSPDSLPFVITSTTLAGSAQLLLPYDGRVIDANVKLVSLIARASDPLIDDVTGVMPYVDPGLFFTQVLDYETCLGNIPPLVRAILVRSLDDLKSAIRLSPKSLLAKTHGLTVLHLSIGWPPGLSLLLDTDARLLLDTPDNNLVDGFPHLSWPFTYAAARGCAQSLDLVLQAGCDLNPPNPYSNLMFQALSRALETTSATCVEVFVRHMARRRGDFFALASSNLDKIIVHLSGQGHAARKAVLTAIGRLPDQEPAGFNTGELVPQISEQSVCDVLTLCFELANIPIPRSLRHIALNIYHLLMLPLAFFPIFERHGFAGYNEADQHGLRPVMNVLRNTVNFPGAVFAKVVLDVLPWLIEHGCLDARPVHMEKQLQPNSKVTKIHIGATGWHYISMKMVTATWPWFQDWPSSTISVASTNLLATIAEGEASCHRDGCVCWCTLPLANGRVGEQQSRGGCSPFSFMCKLYLEGEHPGRARRHNFCHHLFRHKRNGDTSVSDTCSTLDDAGNLAATTPVPTWQLEVLRLLTFEALEMTHTCCRTGPLHNPYDRAIFSHPDPEEARQRLSADPAEADKAPLLEKLMAEFTEQLERKACTPQDLEHFIFGSWRARITGLYNVNDQELKAIEGFLGGRVRTRWELDSKNLLELLEEATSGIALSEVVDDDENSQSNIDELLNEDEKFLGDIPGDESVEELSIKLEEENLFEDHLGQNAEFLAVFLETEPGVLGEDDADLFVADAYAINTIEGSTCER</sequence>
<reference evidence="1 2" key="1">
    <citation type="journal article" date="2024" name="IMA Fungus">
        <title>IMA Genome - F19 : A genome assembly and annotation guide to empower mycologists, including annotated draft genome sequences of Ceratocystis pirilliformis, Diaporthe australafricana, Fusarium ophioides, Paecilomyces lecythidis, and Sporothrix stenoceras.</title>
        <authorList>
            <person name="Aylward J."/>
            <person name="Wilson A.M."/>
            <person name="Visagie C.M."/>
            <person name="Spraker J."/>
            <person name="Barnes I."/>
            <person name="Buitendag C."/>
            <person name="Ceriani C."/>
            <person name="Del Mar Angel L."/>
            <person name="du Plessis D."/>
            <person name="Fuchs T."/>
            <person name="Gasser K."/>
            <person name="Kramer D."/>
            <person name="Li W."/>
            <person name="Munsamy K."/>
            <person name="Piso A."/>
            <person name="Price J.L."/>
            <person name="Sonnekus B."/>
            <person name="Thomas C."/>
            <person name="van der Nest A."/>
            <person name="van Dijk A."/>
            <person name="van Heerden A."/>
            <person name="van Vuuren N."/>
            <person name="Yilmaz N."/>
            <person name="Duong T.A."/>
            <person name="van der Merwe N.A."/>
            <person name="Wingfield M.J."/>
            <person name="Wingfield B.D."/>
        </authorList>
    </citation>
    <scope>NUCLEOTIDE SEQUENCE [LARGE SCALE GENOMIC DNA]</scope>
    <source>
        <strain evidence="1 2">CMW 18300</strain>
    </source>
</reference>
<evidence type="ECO:0000313" key="2">
    <source>
        <dbReference type="Proteomes" id="UP001583177"/>
    </source>
</evidence>
<organism evidence="1 2">
    <name type="scientific">Diaporthe australafricana</name>
    <dbReference type="NCBI Taxonomy" id="127596"/>
    <lineage>
        <taxon>Eukaryota</taxon>
        <taxon>Fungi</taxon>
        <taxon>Dikarya</taxon>
        <taxon>Ascomycota</taxon>
        <taxon>Pezizomycotina</taxon>
        <taxon>Sordariomycetes</taxon>
        <taxon>Sordariomycetidae</taxon>
        <taxon>Diaporthales</taxon>
        <taxon>Diaporthaceae</taxon>
        <taxon>Diaporthe</taxon>
    </lineage>
</organism>
<evidence type="ECO:0000313" key="1">
    <source>
        <dbReference type="EMBL" id="KAL1867483.1"/>
    </source>
</evidence>
<name>A0ABR3WUY5_9PEZI</name>
<dbReference type="Proteomes" id="UP001583177">
    <property type="component" value="Unassembled WGS sequence"/>
</dbReference>
<protein>
    <submittedName>
        <fullName evidence="1">Uncharacterized protein</fullName>
    </submittedName>
</protein>
<accession>A0ABR3WUY5</accession>
<keyword evidence="2" id="KW-1185">Reference proteome</keyword>
<dbReference type="EMBL" id="JAWRVE010000050">
    <property type="protein sequence ID" value="KAL1867483.1"/>
    <property type="molecule type" value="Genomic_DNA"/>
</dbReference>